<feature type="region of interest" description="Disordered" evidence="1">
    <location>
        <begin position="1"/>
        <end position="24"/>
    </location>
</feature>
<dbReference type="OMA" id="GYNDWEQ"/>
<name>A0A151R295_CAJCA</name>
<evidence type="ECO:0000313" key="4">
    <source>
        <dbReference type="Proteomes" id="UP000075243"/>
    </source>
</evidence>
<organism evidence="3 4">
    <name type="scientific">Cajanus cajan</name>
    <name type="common">Pigeon pea</name>
    <name type="synonym">Cajanus indicus</name>
    <dbReference type="NCBI Taxonomy" id="3821"/>
    <lineage>
        <taxon>Eukaryota</taxon>
        <taxon>Viridiplantae</taxon>
        <taxon>Streptophyta</taxon>
        <taxon>Embryophyta</taxon>
        <taxon>Tracheophyta</taxon>
        <taxon>Spermatophyta</taxon>
        <taxon>Magnoliopsida</taxon>
        <taxon>eudicotyledons</taxon>
        <taxon>Gunneridae</taxon>
        <taxon>Pentapetalae</taxon>
        <taxon>rosids</taxon>
        <taxon>fabids</taxon>
        <taxon>Fabales</taxon>
        <taxon>Fabaceae</taxon>
        <taxon>Papilionoideae</taxon>
        <taxon>50 kb inversion clade</taxon>
        <taxon>NPAAA clade</taxon>
        <taxon>indigoferoid/millettioid clade</taxon>
        <taxon>Phaseoleae</taxon>
        <taxon>Cajanus</taxon>
    </lineage>
</organism>
<proteinExistence type="predicted"/>
<feature type="transmembrane region" description="Helical" evidence="2">
    <location>
        <begin position="125"/>
        <end position="149"/>
    </location>
</feature>
<dbReference type="EMBL" id="KQ484186">
    <property type="protein sequence ID" value="KYP36643.1"/>
    <property type="molecule type" value="Genomic_DNA"/>
</dbReference>
<dbReference type="PANTHER" id="PTHR37206">
    <property type="entry name" value="TRANSMEMBRANE PROTEIN"/>
    <property type="match status" value="1"/>
</dbReference>
<evidence type="ECO:0000256" key="1">
    <source>
        <dbReference type="SAM" id="MobiDB-lite"/>
    </source>
</evidence>
<accession>A0A151R295</accession>
<sequence>MEHTEDIDEWEQIEKPHQPLEASGWNMVVINENYVEVGDKASSSDDDPPSPTHHHHELSLPQLVPTKTTDPEDGASSSVSGDGGVAAAPPSDWRVRVVNEWRKVLKLRLEGVRERVSDWAMRMGAFWSFTHVTGAAAAVLVALVCYAGVRRRRRRVVRWVHLLREKDEVSIEIIETRKCMSLRYLLYI</sequence>
<feature type="compositionally biased region" description="Low complexity" evidence="1">
    <location>
        <begin position="74"/>
        <end position="88"/>
    </location>
</feature>
<keyword evidence="2" id="KW-0472">Membrane</keyword>
<protein>
    <submittedName>
        <fullName evidence="3">Uncharacterized protein</fullName>
    </submittedName>
</protein>
<dbReference type="PANTHER" id="PTHR37206:SF4">
    <property type="entry name" value="TRANSMEMBRANE PROTEIN"/>
    <property type="match status" value="1"/>
</dbReference>
<evidence type="ECO:0000313" key="3">
    <source>
        <dbReference type="EMBL" id="KYP36643.1"/>
    </source>
</evidence>
<dbReference type="Proteomes" id="UP000075243">
    <property type="component" value="Unassembled WGS sequence"/>
</dbReference>
<dbReference type="AlphaFoldDB" id="A0A151R295"/>
<keyword evidence="4" id="KW-1185">Reference proteome</keyword>
<evidence type="ECO:0000256" key="2">
    <source>
        <dbReference type="SAM" id="Phobius"/>
    </source>
</evidence>
<keyword evidence="2" id="KW-1133">Transmembrane helix</keyword>
<keyword evidence="2" id="KW-0812">Transmembrane</keyword>
<gene>
    <name evidence="3" type="ORF">KK1_042218</name>
</gene>
<feature type="region of interest" description="Disordered" evidence="1">
    <location>
        <begin position="36"/>
        <end position="88"/>
    </location>
</feature>
<dbReference type="Gramene" id="C.cajan_40264.t">
    <property type="protein sequence ID" value="C.cajan_40264.t.cds1"/>
    <property type="gene ID" value="C.cajan_40264"/>
</dbReference>
<feature type="compositionally biased region" description="Acidic residues" evidence="1">
    <location>
        <begin position="1"/>
        <end position="11"/>
    </location>
</feature>
<reference evidence="3" key="1">
    <citation type="journal article" date="2012" name="Nat. Biotechnol.">
        <title>Draft genome sequence of pigeonpea (Cajanus cajan), an orphan legume crop of resource-poor farmers.</title>
        <authorList>
            <person name="Varshney R.K."/>
            <person name="Chen W."/>
            <person name="Li Y."/>
            <person name="Bharti A.K."/>
            <person name="Saxena R.K."/>
            <person name="Schlueter J.A."/>
            <person name="Donoghue M.T."/>
            <person name="Azam S."/>
            <person name="Fan G."/>
            <person name="Whaley A.M."/>
            <person name="Farmer A.D."/>
            <person name="Sheridan J."/>
            <person name="Iwata A."/>
            <person name="Tuteja R."/>
            <person name="Penmetsa R.V."/>
            <person name="Wu W."/>
            <person name="Upadhyaya H.D."/>
            <person name="Yang S.P."/>
            <person name="Shah T."/>
            <person name="Saxena K.B."/>
            <person name="Michael T."/>
            <person name="McCombie W.R."/>
            <person name="Yang B."/>
            <person name="Zhang G."/>
            <person name="Yang H."/>
            <person name="Wang J."/>
            <person name="Spillane C."/>
            <person name="Cook D.R."/>
            <person name="May G.D."/>
            <person name="Xu X."/>
            <person name="Jackson S.A."/>
        </authorList>
    </citation>
    <scope>NUCLEOTIDE SEQUENCE [LARGE SCALE GENOMIC DNA]</scope>
</reference>